<evidence type="ECO:0000256" key="5">
    <source>
        <dbReference type="SAM" id="MobiDB-lite"/>
    </source>
</evidence>
<dbReference type="InterPro" id="IPR055443">
    <property type="entry name" value="HEAT_ECM29"/>
</dbReference>
<sequence>MAANEPSPEQRELSLVGKVEMRIALADTDAKLVSSLKTYLAPLLLKLASEHQSVRNKVITVCQHINTRVKPESIQLPVAALIKQFKDQQSSLIRHFDLLYIQQGIDRLALSEKSTLLPVVVSGISESGSHGPAIFNLLLRLLETFQLPPRGSKDDVELRTKYEVSDADAEYLASWLGKFILFSPQKSTSQSCPGLTPDEYTYFTVQGKPGVWDPAQGGLNLLRTKVLAARLLASGLFNDKERFLPALFASADAASTISDVGDDMMKRTLPATDLEDEQLLHKLFSLYFGEGQAPRVRPPLRVKILGLLGKSTRSTTFANKIMSLVEDGVAPPESDGEDTAMGGMQSTNRANIGREATKLRSAVFAYINFVARYGGEETLHAIAPRVVSRLRDFIENQGWPRVGGNEDLVSRGYAYEVIGLLAKAGPRELLVETEATAFDLLRWLFSSLAQDTSGNAIIVSIEESLSTLLSATARLAFKPHEQSVLEDLLIEQMDLSSDLEGNKRLRSTRYVAVRFANRCLPFSSVKARWVDILGIGARGERMELVEESERGLSPYWYCMLNGSSAIAGGEPIDYPAFNAVIEEFFTGRTVDSDAEAMAVAKNANKRHKHCFAHMAAFARRILFNEALTAAGNPPNMDQEWERRLDASAESDDTARTSIKSHMKTVSEKHGQALTILECALFEGVAGDPNAPQDHLVEFLSLASDSMVKKLTPFVDQLLPSIFSNNHNARDAAAHAYAIIATHPAASTSTVQSHLAKLLEKARSWETAVGAQANQVHGAITTLGFFFARACYRDEAALKSDPSYTSFLPLLLETLSTVKDSLLKEACFTALGQLCMFGAFVPDTETIRKTVDKVYEVAKAGNEQATLCLGQISMVLDEKASQSDEQSDLDYVIEQLHKLHEVKQAEVHFGVGEAFSYVASGWASSALAAKVDVEGPVPTGPEREATLTRLADRFIKDCAQTKPSLKKAAAMWLLCLLQFCGEQREIQDRLGPIQIAFKRCLTDRDELVQETASRGLGLVYEKGDRKLKDDLVRDLVSSFSSDKQTGLAGTVSADTQLFEPGALPTGDGSVSTYKDIMSLASEVGDSSLVYRFMSMASSNAIWSSRAAFGRFGLSNVLSDSSVDGYLADNPKLYPKLFRYRFDPNQGVQRSMNDIWNALVKDSSTTIEKHFDAIMEDLLASILGKEWRTRQASCAAIADLVQGRSMEKYEPYLERIWNCCFKVLDDIKESVRAAAASLARTLTGILTRALEADHSSTKTASSMLKHVLPFLLSPSGMESSAQEVQGFAVRTLLEIVKKSNGKTLRPFIPELVERLVGLLSSLEPEAVNYIHLNASKYNLTEQKIDDMRLSSVRSSPIMEAIERCLDLVDDETMQELQPKLANAMKSAVGLPSKVGSSRILVSLSTRRMAIFKPVADDFMKLIEKLVLDRNETVASSYAAAVGYVARHASDKQILRTVTFAKSLYFDSEHDRERRSLTSAEIVFALTKHANDRFNALASSILPFVFVGKHDSHAAVKEQFQNTWEEAVGGSRAVLLYLKEILELSNTHLDSAQWTLKHTAARTVADSVMAVSVSEGQISADAAKLLWPSLEKALGGKTWEGKEVVLSAFVKFAQSARPWYLENPDVAAAVVKIAVREAKRQNAAYKPHALRALARVGDARRDVDMHETVVGVVRPIIEEDAEGDPMDVDKDGSKASGAAEARDSTMAAAIEAVFASVNPEVAKGDELHRQVEGSLEETLKLRSPNVALQRAVYTGIAGLFEKLAGAEADEGAAAGDRVVGSLRQHLFRADAGSEAVRLLRADAITAAVKFSKALAAELRAAVSSLAKDDPSKTVRERLLSASTC</sequence>
<dbReference type="GeneID" id="96004491"/>
<comment type="subcellular location">
    <subcellularLocation>
        <location evidence="1">Cytoplasm</location>
    </subcellularLocation>
</comment>
<protein>
    <recommendedName>
        <fullName evidence="10">ARM repeat-containing protein</fullName>
    </recommendedName>
</protein>
<dbReference type="SUPFAM" id="SSF48371">
    <property type="entry name" value="ARM repeat"/>
    <property type="match status" value="2"/>
</dbReference>
<dbReference type="GO" id="GO:0000502">
    <property type="term" value="C:proteasome complex"/>
    <property type="evidence" value="ECO:0007669"/>
    <property type="project" value="UniProtKB-KW"/>
</dbReference>
<gene>
    <name evidence="8" type="ORF">WHR41_03047</name>
</gene>
<evidence type="ECO:0000256" key="1">
    <source>
        <dbReference type="ARBA" id="ARBA00004496"/>
    </source>
</evidence>
<comment type="caution">
    <text evidence="8">The sequence shown here is derived from an EMBL/GenBank/DDBJ whole genome shotgun (WGS) entry which is preliminary data.</text>
</comment>
<dbReference type="Pfam" id="PF13001">
    <property type="entry name" value="ECM29_N"/>
    <property type="match status" value="1"/>
</dbReference>
<dbReference type="Gene3D" id="1.25.10.10">
    <property type="entry name" value="Leucine-rich Repeat Variant"/>
    <property type="match status" value="3"/>
</dbReference>
<dbReference type="Proteomes" id="UP000803884">
    <property type="component" value="Unassembled WGS sequence"/>
</dbReference>
<dbReference type="RefSeq" id="XP_069231451.1">
    <property type="nucleotide sequence ID" value="XM_069371653.1"/>
</dbReference>
<evidence type="ECO:0000259" key="7">
    <source>
        <dbReference type="Pfam" id="PF24492"/>
    </source>
</evidence>
<evidence type="ECO:0008006" key="10">
    <source>
        <dbReference type="Google" id="ProtNLM"/>
    </source>
</evidence>
<dbReference type="PANTHER" id="PTHR23346">
    <property type="entry name" value="TRANSLATIONAL ACTIVATOR GCN1-RELATED"/>
    <property type="match status" value="1"/>
</dbReference>
<feature type="domain" description="Proteasome adapter and scaffold protein ECM29 HEAT-repeat" evidence="7">
    <location>
        <begin position="1302"/>
        <end position="1463"/>
    </location>
</feature>
<reference evidence="8 9" key="1">
    <citation type="journal article" date="2020" name="Microbiol. Resour. Announc.">
        <title>Draft Genome Sequence of a Cladosporium Species Isolated from the Mesophotic Ascidian Didemnum maculosum.</title>
        <authorList>
            <person name="Gioti A."/>
            <person name="Siaperas R."/>
            <person name="Nikolaivits E."/>
            <person name="Le Goff G."/>
            <person name="Ouazzani J."/>
            <person name="Kotoulas G."/>
            <person name="Topakas E."/>
        </authorList>
    </citation>
    <scope>NUCLEOTIDE SEQUENCE [LARGE SCALE GENOMIC DNA]</scope>
    <source>
        <strain evidence="8 9">TM138-S3</strain>
    </source>
</reference>
<dbReference type="EMBL" id="JAAQHG020000007">
    <property type="protein sequence ID" value="KAL1588346.1"/>
    <property type="molecule type" value="Genomic_DNA"/>
</dbReference>
<keyword evidence="2" id="KW-0963">Cytoplasm</keyword>
<proteinExistence type="predicted"/>
<keyword evidence="9" id="KW-1185">Reference proteome</keyword>
<keyword evidence="4" id="KW-0647">Proteasome</keyword>
<evidence type="ECO:0000313" key="8">
    <source>
        <dbReference type="EMBL" id="KAL1588346.1"/>
    </source>
</evidence>
<dbReference type="InterPro" id="IPR011989">
    <property type="entry name" value="ARM-like"/>
</dbReference>
<dbReference type="GO" id="GO:0005634">
    <property type="term" value="C:nucleus"/>
    <property type="evidence" value="ECO:0007669"/>
    <property type="project" value="TreeGrafter"/>
</dbReference>
<organism evidence="8 9">
    <name type="scientific">Cladosporium halotolerans</name>
    <dbReference type="NCBI Taxonomy" id="1052096"/>
    <lineage>
        <taxon>Eukaryota</taxon>
        <taxon>Fungi</taxon>
        <taxon>Dikarya</taxon>
        <taxon>Ascomycota</taxon>
        <taxon>Pezizomycotina</taxon>
        <taxon>Dothideomycetes</taxon>
        <taxon>Dothideomycetidae</taxon>
        <taxon>Cladosporiales</taxon>
        <taxon>Cladosporiaceae</taxon>
        <taxon>Cladosporium</taxon>
    </lineage>
</organism>
<evidence type="ECO:0000256" key="4">
    <source>
        <dbReference type="ARBA" id="ARBA00022942"/>
    </source>
</evidence>
<name>A0AB34KVP8_9PEZI</name>
<feature type="domain" description="Proteasome component Ecm29 N-terminal" evidence="6">
    <location>
        <begin position="16"/>
        <end position="534"/>
    </location>
</feature>
<keyword evidence="3" id="KW-0677">Repeat</keyword>
<evidence type="ECO:0000256" key="3">
    <source>
        <dbReference type="ARBA" id="ARBA00022737"/>
    </source>
</evidence>
<dbReference type="GO" id="GO:0036503">
    <property type="term" value="P:ERAD pathway"/>
    <property type="evidence" value="ECO:0007669"/>
    <property type="project" value="TreeGrafter"/>
</dbReference>
<dbReference type="GO" id="GO:0043248">
    <property type="term" value="P:proteasome assembly"/>
    <property type="evidence" value="ECO:0007669"/>
    <property type="project" value="InterPro"/>
</dbReference>
<evidence type="ECO:0000256" key="2">
    <source>
        <dbReference type="ARBA" id="ARBA00022490"/>
    </source>
</evidence>
<evidence type="ECO:0000259" key="6">
    <source>
        <dbReference type="Pfam" id="PF13001"/>
    </source>
</evidence>
<dbReference type="GO" id="GO:0060090">
    <property type="term" value="F:molecular adaptor activity"/>
    <property type="evidence" value="ECO:0007669"/>
    <property type="project" value="InterPro"/>
</dbReference>
<evidence type="ECO:0000313" key="9">
    <source>
        <dbReference type="Proteomes" id="UP000803884"/>
    </source>
</evidence>
<dbReference type="Pfam" id="PF23731">
    <property type="entry name" value="ARM_ECM29_C"/>
    <property type="match status" value="1"/>
</dbReference>
<feature type="region of interest" description="Disordered" evidence="5">
    <location>
        <begin position="1678"/>
        <end position="1697"/>
    </location>
</feature>
<dbReference type="GO" id="GO:0005737">
    <property type="term" value="C:cytoplasm"/>
    <property type="evidence" value="ECO:0007669"/>
    <property type="project" value="UniProtKB-SubCell"/>
</dbReference>
<dbReference type="InterPro" id="IPR024372">
    <property type="entry name" value="Ecm29_N"/>
</dbReference>
<dbReference type="InterPro" id="IPR016024">
    <property type="entry name" value="ARM-type_fold"/>
</dbReference>
<accession>A0AB34KVP8</accession>
<dbReference type="Pfam" id="PF24492">
    <property type="entry name" value="HEAT_ECM29"/>
    <property type="match status" value="1"/>
</dbReference>
<dbReference type="PANTHER" id="PTHR23346:SF19">
    <property type="entry name" value="PROTEASOME ADAPTER AND SCAFFOLD PROTEIN ECM29"/>
    <property type="match status" value="1"/>
</dbReference>